<dbReference type="InterPro" id="IPR012337">
    <property type="entry name" value="RNaseH-like_sf"/>
</dbReference>
<dbReference type="Gene3D" id="3.30.420.10">
    <property type="entry name" value="Ribonuclease H-like superfamily/Ribonuclease H"/>
    <property type="match status" value="1"/>
</dbReference>
<evidence type="ECO:0000256" key="8">
    <source>
        <dbReference type="ARBA" id="ARBA00022842"/>
    </source>
</evidence>
<dbReference type="NCBIfam" id="TIGR00228">
    <property type="entry name" value="ruvC"/>
    <property type="match status" value="1"/>
</dbReference>
<dbReference type="EC" id="3.1.21.10" evidence="12 13"/>
<comment type="cofactor">
    <cofactor evidence="12">
        <name>Mg(2+)</name>
        <dbReference type="ChEBI" id="CHEBI:18420"/>
    </cofactor>
    <text evidence="12">Binds 2 Mg(2+) ion per subunit.</text>
</comment>
<keyword evidence="15" id="KW-1185">Reference proteome</keyword>
<evidence type="ECO:0000256" key="13">
    <source>
        <dbReference type="NCBIfam" id="TIGR00228"/>
    </source>
</evidence>
<organism evidence="14 15">
    <name type="scientific">Halomonas llamarensis</name>
    <dbReference type="NCBI Taxonomy" id="2945104"/>
    <lineage>
        <taxon>Bacteria</taxon>
        <taxon>Pseudomonadati</taxon>
        <taxon>Pseudomonadota</taxon>
        <taxon>Gammaproteobacteria</taxon>
        <taxon>Oceanospirillales</taxon>
        <taxon>Halomonadaceae</taxon>
        <taxon>Halomonas</taxon>
    </lineage>
</organism>
<name>A0ABT0SQT5_9GAMM</name>
<evidence type="ECO:0000256" key="12">
    <source>
        <dbReference type="HAMAP-Rule" id="MF_00034"/>
    </source>
</evidence>
<feature type="active site" evidence="12">
    <location>
        <position position="16"/>
    </location>
</feature>
<accession>A0ABT0SQT5</accession>
<dbReference type="PRINTS" id="PR00696">
    <property type="entry name" value="RSOLVASERUVC"/>
</dbReference>
<keyword evidence="3 12" id="KW-0540">Nuclease</keyword>
<evidence type="ECO:0000256" key="9">
    <source>
        <dbReference type="ARBA" id="ARBA00023125"/>
    </source>
</evidence>
<dbReference type="RefSeq" id="WP_250081492.1">
    <property type="nucleotide sequence ID" value="NZ_JAMJPJ010000012.1"/>
</dbReference>
<evidence type="ECO:0000256" key="2">
    <source>
        <dbReference type="ARBA" id="ARBA00022490"/>
    </source>
</evidence>
<keyword evidence="11 12" id="KW-0234">DNA repair</keyword>
<keyword evidence="6 12" id="KW-0227">DNA damage</keyword>
<comment type="caution">
    <text evidence="14">The sequence shown here is derived from an EMBL/GenBank/DDBJ whole genome shotgun (WGS) entry which is preliminary data.</text>
</comment>
<dbReference type="EMBL" id="JAMJPJ010000012">
    <property type="protein sequence ID" value="MCL7930180.1"/>
    <property type="molecule type" value="Genomic_DNA"/>
</dbReference>
<comment type="subunit">
    <text evidence="12">Homodimer which binds Holliday junction (HJ) DNA. The HJ becomes 2-fold symmetrical on binding to RuvC with unstacked arms; it has a different conformation from HJ DNA in complex with RuvA. In the full resolvosome a probable DNA-RuvA(4)-RuvB(12)-RuvC(2) complex forms which resolves the HJ.</text>
</comment>
<protein>
    <recommendedName>
        <fullName evidence="12 13">Crossover junction endodeoxyribonuclease RuvC</fullName>
        <ecNumber evidence="12 13">3.1.21.10</ecNumber>
    </recommendedName>
    <alternativeName>
        <fullName evidence="12">Holliday junction nuclease RuvC</fullName>
    </alternativeName>
    <alternativeName>
        <fullName evidence="12">Holliday junction resolvase RuvC</fullName>
    </alternativeName>
</protein>
<gene>
    <name evidence="12 14" type="primary">ruvC</name>
    <name evidence="14" type="ORF">M8006_09340</name>
</gene>
<dbReference type="PANTHER" id="PTHR30194">
    <property type="entry name" value="CROSSOVER JUNCTION ENDODEOXYRIBONUCLEASE RUVC"/>
    <property type="match status" value="1"/>
</dbReference>
<comment type="similarity">
    <text evidence="1 12">Belongs to the RuvC family.</text>
</comment>
<keyword evidence="2 12" id="KW-0963">Cytoplasm</keyword>
<evidence type="ECO:0000313" key="15">
    <source>
        <dbReference type="Proteomes" id="UP001165308"/>
    </source>
</evidence>
<evidence type="ECO:0000256" key="6">
    <source>
        <dbReference type="ARBA" id="ARBA00022763"/>
    </source>
</evidence>
<reference evidence="14" key="1">
    <citation type="submission" date="2022-05" db="EMBL/GenBank/DDBJ databases">
        <title>Halomonas geminus sp. nov. and Halomonas llamarensis sp. nov. isolated from high-altitude salars of the Atacama Desert.</title>
        <authorList>
            <person name="Hintersatz C."/>
            <person name="Rojas L.A."/>
            <person name="Wei T.-S."/>
            <person name="Kutschke S."/>
            <person name="Lehmann F."/>
            <person name="Jain R."/>
            <person name="Pollmann K."/>
        </authorList>
    </citation>
    <scope>NUCLEOTIDE SEQUENCE</scope>
    <source>
        <strain evidence="14">ATCHA</strain>
    </source>
</reference>
<proteinExistence type="inferred from homology"/>
<feature type="binding site" evidence="12">
    <location>
        <position position="16"/>
    </location>
    <ligand>
        <name>Mg(2+)</name>
        <dbReference type="ChEBI" id="CHEBI:18420"/>
        <label>1</label>
    </ligand>
</feature>
<feature type="active site" evidence="12">
    <location>
        <position position="147"/>
    </location>
</feature>
<dbReference type="CDD" id="cd16962">
    <property type="entry name" value="RuvC"/>
    <property type="match status" value="1"/>
</dbReference>
<dbReference type="Proteomes" id="UP001165308">
    <property type="component" value="Unassembled WGS sequence"/>
</dbReference>
<feature type="binding site" evidence="12">
    <location>
        <position position="75"/>
    </location>
    <ligand>
        <name>Mg(2+)</name>
        <dbReference type="ChEBI" id="CHEBI:18420"/>
        <label>2</label>
    </ligand>
</feature>
<dbReference type="SUPFAM" id="SSF53098">
    <property type="entry name" value="Ribonuclease H-like"/>
    <property type="match status" value="1"/>
</dbReference>
<dbReference type="PANTHER" id="PTHR30194:SF3">
    <property type="entry name" value="CROSSOVER JUNCTION ENDODEOXYRIBONUCLEASE RUVC"/>
    <property type="match status" value="1"/>
</dbReference>
<evidence type="ECO:0000256" key="7">
    <source>
        <dbReference type="ARBA" id="ARBA00022801"/>
    </source>
</evidence>
<sequence>MPEPPLDIMPRILGIDPGSRITGFGVIDIHQGKPGYVASGCIRTTDVALEQRLAQIYAGLGEVVGLHRPAYVAIERVFMAKNPDSALKLGQARGTALVCMANLGFAVNEYSPRQIKQAVTGQGGADKTQVQHMVSAILRLSATPQADAADALAIALTDGYARSGLAVGAATQRPRRKAGRWRL</sequence>
<feature type="binding site" evidence="12">
    <location>
        <position position="147"/>
    </location>
    <ligand>
        <name>Mg(2+)</name>
        <dbReference type="ChEBI" id="CHEBI:18420"/>
        <label>1</label>
    </ligand>
</feature>
<feature type="active site" evidence="12">
    <location>
        <position position="75"/>
    </location>
</feature>
<keyword evidence="4 12" id="KW-0479">Metal-binding</keyword>
<comment type="catalytic activity">
    <reaction evidence="12">
        <text>Endonucleolytic cleavage at a junction such as a reciprocal single-stranded crossover between two homologous DNA duplexes (Holliday junction).</text>
        <dbReference type="EC" id="3.1.21.10"/>
    </reaction>
</comment>
<comment type="function">
    <text evidence="12">The RuvA-RuvB-RuvC complex processes Holliday junction (HJ) DNA during genetic recombination and DNA repair. Endonuclease that resolves HJ intermediates. Cleaves cruciform DNA by making single-stranded nicks across the HJ at symmetrical positions within the homologous arms, yielding a 5'-phosphate and a 3'-hydroxyl group; requires a central core of homology in the junction. The consensus cleavage sequence is 5'-(A/T)TT(C/G)-3'. Cleavage occurs on the 3'-side of the TT dinucleotide at the point of strand exchange. HJ branch migration catalyzed by RuvA-RuvB allows RuvC to scan DNA until it finds its consensus sequence, where it cleaves and resolves the cruciform DNA.</text>
</comment>
<dbReference type="HAMAP" id="MF_00034">
    <property type="entry name" value="RuvC"/>
    <property type="match status" value="1"/>
</dbReference>
<keyword evidence="5 12" id="KW-0255">Endonuclease</keyword>
<keyword evidence="7 12" id="KW-0378">Hydrolase</keyword>
<evidence type="ECO:0000256" key="3">
    <source>
        <dbReference type="ARBA" id="ARBA00022722"/>
    </source>
</evidence>
<evidence type="ECO:0000256" key="4">
    <source>
        <dbReference type="ARBA" id="ARBA00022723"/>
    </source>
</evidence>
<evidence type="ECO:0000256" key="10">
    <source>
        <dbReference type="ARBA" id="ARBA00023172"/>
    </source>
</evidence>
<keyword evidence="9 12" id="KW-0238">DNA-binding</keyword>
<comment type="subcellular location">
    <subcellularLocation>
        <location evidence="12">Cytoplasm</location>
    </subcellularLocation>
</comment>
<dbReference type="InterPro" id="IPR036397">
    <property type="entry name" value="RNaseH_sf"/>
</dbReference>
<keyword evidence="10 12" id="KW-0233">DNA recombination</keyword>
<dbReference type="PROSITE" id="PS01321">
    <property type="entry name" value="RUVC"/>
    <property type="match status" value="1"/>
</dbReference>
<evidence type="ECO:0000256" key="5">
    <source>
        <dbReference type="ARBA" id="ARBA00022759"/>
    </source>
</evidence>
<dbReference type="InterPro" id="IPR020563">
    <property type="entry name" value="X-over_junc_endoDNase_Mg_BS"/>
</dbReference>
<dbReference type="InterPro" id="IPR002176">
    <property type="entry name" value="X-over_junc_endoDNase_RuvC"/>
</dbReference>
<keyword evidence="8 12" id="KW-0460">Magnesium</keyword>
<dbReference type="Pfam" id="PF02075">
    <property type="entry name" value="RuvC"/>
    <property type="match status" value="1"/>
</dbReference>
<evidence type="ECO:0000256" key="11">
    <source>
        <dbReference type="ARBA" id="ARBA00023204"/>
    </source>
</evidence>
<evidence type="ECO:0000256" key="1">
    <source>
        <dbReference type="ARBA" id="ARBA00009518"/>
    </source>
</evidence>
<evidence type="ECO:0000313" key="14">
    <source>
        <dbReference type="EMBL" id="MCL7930180.1"/>
    </source>
</evidence>